<sequence length="468" mass="53305">MELEQSELNAIRADDSHQIEVVEESVHNVLAVFVVQFDVHKGNVVEWQYPADFDLEGVEFQAICSGLHRISSDVIYFSRQNLYGISVFQNKPTESNRGAHMKAIGMIVQPTANTGVCGKVWTHEHFLKKELSKHMDETNDDPAQYESLLKYYTHYQYQEGQDQDIPVFHFPTANHHSVNYNLKHNVVKSVSKQEFGADTFSQFVHTFGPDVFILWKAALLRKRIMLIHMPPMEIACKYVYNIYLLGQIPSQFQNGKSDIIPKFTVGVNDIPQLEKKNQTYVACTPDSIFQIKTDLYDVLITLPPASNRPHFKSSVISTKHNSADFTRFRIMWKQLMSSSSTSWAEYVASEPNDIVGTTTALMTGICYWLYEDPHEPSTISNKIYSSWQNLFAGSSRNSNNQLPIFLNQTSTADESQNLLFDEDEEDAMEISNNEVFNVVAAREPSELYSSNSSHLDALVKEDNEILLG</sequence>
<name>A0A8H7SUK6_9FUNG</name>
<organism evidence="1 2">
    <name type="scientific">Thamnidium elegans</name>
    <dbReference type="NCBI Taxonomy" id="101142"/>
    <lineage>
        <taxon>Eukaryota</taxon>
        <taxon>Fungi</taxon>
        <taxon>Fungi incertae sedis</taxon>
        <taxon>Mucoromycota</taxon>
        <taxon>Mucoromycotina</taxon>
        <taxon>Mucoromycetes</taxon>
        <taxon>Mucorales</taxon>
        <taxon>Mucorineae</taxon>
        <taxon>Mucoraceae</taxon>
        <taxon>Thamnidium</taxon>
    </lineage>
</organism>
<evidence type="ECO:0000313" key="2">
    <source>
        <dbReference type="Proteomes" id="UP000613177"/>
    </source>
</evidence>
<reference evidence="1" key="1">
    <citation type="submission" date="2021-01" db="EMBL/GenBank/DDBJ databases">
        <title>Metabolic potential, ecology and presence of endohyphal bacteria is reflected in genomic diversity of Mucoromycotina.</title>
        <authorList>
            <person name="Muszewska A."/>
            <person name="Okrasinska A."/>
            <person name="Steczkiewicz K."/>
            <person name="Drgas O."/>
            <person name="Orlowska M."/>
            <person name="Perlinska-Lenart U."/>
            <person name="Aleksandrzak-Piekarczyk T."/>
            <person name="Szatraj K."/>
            <person name="Zielenkiewicz U."/>
            <person name="Pilsyk S."/>
            <person name="Malc E."/>
            <person name="Mieczkowski P."/>
            <person name="Kruszewska J.S."/>
            <person name="Biernat P."/>
            <person name="Pawlowska J."/>
        </authorList>
    </citation>
    <scope>NUCLEOTIDE SEQUENCE</scope>
    <source>
        <strain evidence="1">WA0000018081</strain>
    </source>
</reference>
<keyword evidence="2" id="KW-1185">Reference proteome</keyword>
<evidence type="ECO:0000313" key="1">
    <source>
        <dbReference type="EMBL" id="KAG2234612.1"/>
    </source>
</evidence>
<dbReference type="Proteomes" id="UP000613177">
    <property type="component" value="Unassembled WGS sequence"/>
</dbReference>
<dbReference type="GO" id="GO:0005811">
    <property type="term" value="C:lipid droplet"/>
    <property type="evidence" value="ECO:0007669"/>
    <property type="project" value="TreeGrafter"/>
</dbReference>
<dbReference type="InterPro" id="IPR018626">
    <property type="entry name" value="LCHN/Anr2"/>
</dbReference>
<dbReference type="InterPro" id="IPR053056">
    <property type="entry name" value="Lipid_Metab_Assoc_Protein"/>
</dbReference>
<dbReference type="AlphaFoldDB" id="A0A8H7SUK6"/>
<gene>
    <name evidence="1" type="ORF">INT48_003420</name>
</gene>
<dbReference type="PANTHER" id="PTHR28153:SF1">
    <property type="entry name" value="DUF4484 DOMAIN-CONTAINING PROTEIN"/>
    <property type="match status" value="1"/>
</dbReference>
<comment type="caution">
    <text evidence="1">The sequence shown here is derived from an EMBL/GenBank/DDBJ whole genome shotgun (WGS) entry which is preliminary data.</text>
</comment>
<protein>
    <submittedName>
        <fullName evidence="1">Uncharacterized protein</fullName>
    </submittedName>
</protein>
<proteinExistence type="predicted"/>
<dbReference type="Pfam" id="PF09804">
    <property type="entry name" value="DENND11"/>
    <property type="match status" value="1"/>
</dbReference>
<dbReference type="EMBL" id="JAEPRE010000049">
    <property type="protein sequence ID" value="KAG2234612.1"/>
    <property type="molecule type" value="Genomic_DNA"/>
</dbReference>
<dbReference type="PANTHER" id="PTHR28153">
    <property type="entry name" value="PROTEIN, PUTATIVE-RELATED"/>
    <property type="match status" value="1"/>
</dbReference>
<accession>A0A8H7SUK6</accession>